<dbReference type="AlphaFoldDB" id="A0A6J6ULM5"/>
<evidence type="ECO:0000313" key="1">
    <source>
        <dbReference type="EMBL" id="CAB4760861.1"/>
    </source>
</evidence>
<gene>
    <name evidence="1" type="ORF">UFOPK2837_01145</name>
</gene>
<protein>
    <submittedName>
        <fullName evidence="1">Unannotated protein</fullName>
    </submittedName>
</protein>
<accession>A0A6J6ULM5</accession>
<reference evidence="1" key="1">
    <citation type="submission" date="2020-05" db="EMBL/GenBank/DDBJ databases">
        <authorList>
            <person name="Chiriac C."/>
            <person name="Salcher M."/>
            <person name="Ghai R."/>
            <person name="Kavagutti S V."/>
        </authorList>
    </citation>
    <scope>NUCLEOTIDE SEQUENCE</scope>
</reference>
<name>A0A6J6ULM5_9ZZZZ</name>
<dbReference type="EMBL" id="CAEZZF010000142">
    <property type="protein sequence ID" value="CAB4760861.1"/>
    <property type="molecule type" value="Genomic_DNA"/>
</dbReference>
<sequence>MRKFASLTLALIVAGGVMIASPATGAVKITNGVACTKAGAVSKTADGTYKCAKNLLTTSTKLTWLSTDCLTMTSAYLTAKATLPAAKISTDKALAGFDAEIIAQNKVLADSLIEIEAYKVKLADTTAKLAALKADTANLAKNKLNIAAYESAVTNYNKAIATVSKVSGSTGAVQRAITRIQNFKVQASASYENLKSDLTNGLANAKLLCSKGF</sequence>
<organism evidence="1">
    <name type="scientific">freshwater metagenome</name>
    <dbReference type="NCBI Taxonomy" id="449393"/>
    <lineage>
        <taxon>unclassified sequences</taxon>
        <taxon>metagenomes</taxon>
        <taxon>ecological metagenomes</taxon>
    </lineage>
</organism>
<proteinExistence type="predicted"/>